<evidence type="ECO:0000313" key="1">
    <source>
        <dbReference type="EMBL" id="RGV76741.1"/>
    </source>
</evidence>
<organism evidence="2 3">
    <name type="scientific">Enterocloster bolteae</name>
    <dbReference type="NCBI Taxonomy" id="208479"/>
    <lineage>
        <taxon>Bacteria</taxon>
        <taxon>Bacillati</taxon>
        <taxon>Bacillota</taxon>
        <taxon>Clostridia</taxon>
        <taxon>Lachnospirales</taxon>
        <taxon>Lachnospiraceae</taxon>
        <taxon>Enterocloster</taxon>
    </lineage>
</organism>
<dbReference type="AlphaFoldDB" id="A0A414AWY2"/>
<dbReference type="InterPro" id="IPR036812">
    <property type="entry name" value="NAD(P)_OxRdtase_dom_sf"/>
</dbReference>
<dbReference type="EMBL" id="QRZM01000003">
    <property type="protein sequence ID" value="RGV76741.1"/>
    <property type="molecule type" value="Genomic_DNA"/>
</dbReference>
<sequence>MYQHWGWAHCACPWKRTIQTVLTGKKDEKSLTSHCPVVSTILTQPYLATKFYGAANPDIQAVFEEQLKRLQTDYFDFYLLHGMDENFISDYMDKDKD</sequence>
<dbReference type="Gene3D" id="3.20.20.100">
    <property type="entry name" value="NADP-dependent oxidoreductase domain"/>
    <property type="match status" value="1"/>
</dbReference>
<name>A0A414AWY2_9FIRM</name>
<proteinExistence type="predicted"/>
<evidence type="ECO:0000313" key="2">
    <source>
        <dbReference type="EMBL" id="RHC56364.1"/>
    </source>
</evidence>
<protein>
    <recommendedName>
        <fullName evidence="5">NADP-dependent oxidoreductase domain-containing protein</fullName>
    </recommendedName>
</protein>
<dbReference type="Proteomes" id="UP000284543">
    <property type="component" value="Unassembled WGS sequence"/>
</dbReference>
<comment type="caution">
    <text evidence="2">The sequence shown here is derived from an EMBL/GenBank/DDBJ whole genome shotgun (WGS) entry which is preliminary data.</text>
</comment>
<evidence type="ECO:0008006" key="5">
    <source>
        <dbReference type="Google" id="ProtNLM"/>
    </source>
</evidence>
<accession>A0A414AWY2</accession>
<dbReference type="SUPFAM" id="SSF51430">
    <property type="entry name" value="NAD(P)-linked oxidoreductase"/>
    <property type="match status" value="1"/>
</dbReference>
<dbReference type="EMBL" id="QSHZ01000009">
    <property type="protein sequence ID" value="RHC56364.1"/>
    <property type="molecule type" value="Genomic_DNA"/>
</dbReference>
<dbReference type="Proteomes" id="UP000283975">
    <property type="component" value="Unassembled WGS sequence"/>
</dbReference>
<gene>
    <name evidence="2" type="ORF">DW839_10505</name>
    <name evidence="1" type="ORF">DWW02_09255</name>
</gene>
<reference evidence="3 4" key="1">
    <citation type="submission" date="2018-08" db="EMBL/GenBank/DDBJ databases">
        <title>A genome reference for cultivated species of the human gut microbiota.</title>
        <authorList>
            <person name="Zou Y."/>
            <person name="Xue W."/>
            <person name="Luo G."/>
        </authorList>
    </citation>
    <scope>NUCLEOTIDE SEQUENCE [LARGE SCALE GENOMIC DNA]</scope>
    <source>
        <strain evidence="1 4">AF14-18</strain>
        <strain evidence="2 3">AM35-14</strain>
    </source>
</reference>
<evidence type="ECO:0000313" key="4">
    <source>
        <dbReference type="Proteomes" id="UP000284543"/>
    </source>
</evidence>
<evidence type="ECO:0000313" key="3">
    <source>
        <dbReference type="Proteomes" id="UP000283975"/>
    </source>
</evidence>